<keyword evidence="2" id="KW-1185">Reference proteome</keyword>
<accession>A0A448YEF6</accession>
<proteinExistence type="predicted"/>
<dbReference type="AlphaFoldDB" id="A0A448YEF6"/>
<dbReference type="InParanoid" id="A0A448YEF6"/>
<reference evidence="1 2" key="1">
    <citation type="submission" date="2018-12" db="EMBL/GenBank/DDBJ databases">
        <authorList>
            <person name="Tiukova I."/>
            <person name="Dainat J."/>
        </authorList>
    </citation>
    <scope>NUCLEOTIDE SEQUENCE [LARGE SCALE GENOMIC DNA]</scope>
</reference>
<protein>
    <submittedName>
        <fullName evidence="1">DEKNAAC100660</fullName>
    </submittedName>
</protein>
<dbReference type="EMBL" id="CAACVR010000001">
    <property type="protein sequence ID" value="VEU19279.1"/>
    <property type="molecule type" value="Genomic_DNA"/>
</dbReference>
<name>A0A448YEF6_BRENA</name>
<dbReference type="STRING" id="13370.A0A448YEF6"/>
<organism evidence="1 2">
    <name type="scientific">Brettanomyces naardenensis</name>
    <name type="common">Yeast</name>
    <dbReference type="NCBI Taxonomy" id="13370"/>
    <lineage>
        <taxon>Eukaryota</taxon>
        <taxon>Fungi</taxon>
        <taxon>Dikarya</taxon>
        <taxon>Ascomycota</taxon>
        <taxon>Saccharomycotina</taxon>
        <taxon>Pichiomycetes</taxon>
        <taxon>Pichiales</taxon>
        <taxon>Pichiaceae</taxon>
        <taxon>Brettanomyces</taxon>
    </lineage>
</organism>
<dbReference type="OrthoDB" id="4096362at2759"/>
<evidence type="ECO:0000313" key="1">
    <source>
        <dbReference type="EMBL" id="VEU19279.1"/>
    </source>
</evidence>
<dbReference type="Proteomes" id="UP000290900">
    <property type="component" value="Unassembled WGS sequence"/>
</dbReference>
<evidence type="ECO:0000313" key="2">
    <source>
        <dbReference type="Proteomes" id="UP000290900"/>
    </source>
</evidence>
<gene>
    <name evidence="1" type="ORF">BRENAR_LOCUS18</name>
</gene>
<sequence>MAAPRGRIMHRGLFHSYEGPSSESSSLQVKLPNNLVYENVVHSIGEDIKYRKMLSINDSLQLKTEGKATLREVLLHKYGLMKQELTDKDISTLYDFLIHYEKVRFSGIPIAYDEFVIFMGLWSRVKNDIWKYKKV</sequence>